<evidence type="ECO:0000313" key="3">
    <source>
        <dbReference type="Proteomes" id="UP000325415"/>
    </source>
</evidence>
<dbReference type="GO" id="GO:0005886">
    <property type="term" value="C:plasma membrane"/>
    <property type="evidence" value="ECO:0007669"/>
    <property type="project" value="TreeGrafter"/>
</dbReference>
<dbReference type="Gene3D" id="1.10.3620.10">
    <property type="entry name" value="YdcF like domain"/>
    <property type="match status" value="1"/>
</dbReference>
<gene>
    <name evidence="2" type="ORF">DDE84_08595</name>
</gene>
<dbReference type="Gene3D" id="3.40.50.620">
    <property type="entry name" value="HUPs"/>
    <property type="match status" value="1"/>
</dbReference>
<organism evidence="2 3">
    <name type="scientific">Bifidobacterium tibiigranuli</name>
    <dbReference type="NCBI Taxonomy" id="2172043"/>
    <lineage>
        <taxon>Bacteria</taxon>
        <taxon>Bacillati</taxon>
        <taxon>Actinomycetota</taxon>
        <taxon>Actinomycetes</taxon>
        <taxon>Bifidobacteriales</taxon>
        <taxon>Bifidobacteriaceae</taxon>
        <taxon>Bifidobacterium</taxon>
    </lineage>
</organism>
<evidence type="ECO:0000313" key="2">
    <source>
        <dbReference type="EMBL" id="KAE8127549.1"/>
    </source>
</evidence>
<dbReference type="Proteomes" id="UP000325415">
    <property type="component" value="Unassembled WGS sequence"/>
</dbReference>
<dbReference type="PANTHER" id="PTHR30336">
    <property type="entry name" value="INNER MEMBRANE PROTEIN, PROBABLE PERMEASE"/>
    <property type="match status" value="1"/>
</dbReference>
<dbReference type="PANTHER" id="PTHR30336:SF20">
    <property type="entry name" value="DUF218 DOMAIN-CONTAINING PROTEIN"/>
    <property type="match status" value="1"/>
</dbReference>
<proteinExistence type="predicted"/>
<reference evidence="2 3" key="1">
    <citation type="submission" date="2018-04" db="EMBL/GenBank/DDBJ databases">
        <authorList>
            <person name="Eckel V.P."/>
            <person name="Vogel R.F."/>
        </authorList>
    </citation>
    <scope>NUCLEOTIDE SEQUENCE [LARGE SCALE GENOMIC DNA]</scope>
    <source>
        <strain evidence="3">TMW 2.1764</strain>
    </source>
</reference>
<dbReference type="AlphaFoldDB" id="A0A5N6S083"/>
<feature type="domain" description="DUF218" evidence="1">
    <location>
        <begin position="37"/>
        <end position="159"/>
    </location>
</feature>
<dbReference type="InterPro" id="IPR014729">
    <property type="entry name" value="Rossmann-like_a/b/a_fold"/>
</dbReference>
<name>A0A5N6S083_9BIFI</name>
<evidence type="ECO:0000259" key="1">
    <source>
        <dbReference type="Pfam" id="PF02698"/>
    </source>
</evidence>
<dbReference type="OrthoDB" id="2216870at2"/>
<protein>
    <submittedName>
        <fullName evidence="2">YdcF family protein</fullName>
    </submittedName>
</protein>
<dbReference type="InterPro" id="IPR003848">
    <property type="entry name" value="DUF218"/>
</dbReference>
<dbReference type="EMBL" id="QDAG01000008">
    <property type="protein sequence ID" value="KAE8127549.1"/>
    <property type="molecule type" value="Genomic_DNA"/>
</dbReference>
<comment type="caution">
    <text evidence="2">The sequence shown here is derived from an EMBL/GenBank/DDBJ whole genome shotgun (WGS) entry which is preliminary data.</text>
</comment>
<dbReference type="InterPro" id="IPR051599">
    <property type="entry name" value="Cell_Envelope_Assoc"/>
</dbReference>
<sequence>MNTLSRFCGPRDIDRLSHTQLHTAFGFDQADIMVLFGGSIVVGGDVLAEGITKHMARNYIIVGGAGHTTEALRATMRELFPHVETDGLPEARIFQNYLSQRYGIHADWLEIESTNCGNNITYLLDLLEREHVAHDSMILVQDATMQHRMAAGMKKFAPDAAIVNYAAYEATVIEQNTIPDADIPRAGICSMDVSSVDIPKASSPNADLPDASGLTFTQAIPGMWNMPKYAELLLGEIERLVDSPNGYGPNGKNYIAHIDVPSAVLRAAQCIKRSGISVPRAANPQFA</sequence>
<keyword evidence="3" id="KW-1185">Reference proteome</keyword>
<dbReference type="Pfam" id="PF02698">
    <property type="entry name" value="DUF218"/>
    <property type="match status" value="1"/>
</dbReference>
<accession>A0A5N6S083</accession>